<sequence length="452" mass="50924">MQAVNLVYDFPVQPDETDSSFRQRVRGVRSSAISMPPGERHATSLVGEVESLSVAFREQMGGQCCPLCLAEKSYWRAEWEIRAVRACLLHDCYLTSHCSACGRLLDWHRRNGRFNCLCGMPLFCCRPVAASAEALALTRFVLGEQQPARELVTLDLEGRCRLVRVLGMARRSMQGVVQSGSGLVGLQWEAIADAAGAVLGTGIDPVKFLFCQFATALDPDGGETHRAVASELFRIIEREVSTRLAQRVRHWSAYPDGFDDDDRVYLCWVPHILCSYPIVNEKFLRRHLAIPREQACHKATRVPLRQVLDVRGRCIERLSIPILRERWGLPAVQVAKLLRAYGVRRLWGPPSFSAADVEHLQNQFKWHEGDAHPQYYTYDEARAQRASVAHLDQLLCSDGARSSADVVIWRCAGRCQFLVTRAAIMAVVAARKQLRVERFTVVRSKKKDRPVA</sequence>
<dbReference type="OrthoDB" id="9036115at2"/>
<protein>
    <submittedName>
        <fullName evidence="1">Uncharacterized protein</fullName>
    </submittedName>
</protein>
<proteinExistence type="predicted"/>
<gene>
    <name evidence="1" type="ORF">DDF84_027550</name>
</gene>
<dbReference type="Proteomes" id="UP000253772">
    <property type="component" value="Chromosome c2"/>
</dbReference>
<evidence type="ECO:0000313" key="1">
    <source>
        <dbReference type="EMBL" id="QBP13385.1"/>
    </source>
</evidence>
<accession>A0A132HAI9</accession>
<reference evidence="1 2" key="1">
    <citation type="submission" date="2019-03" db="EMBL/GenBank/DDBJ databases">
        <title>Comparative insights into the high quality Complete genome sequence of highly metal resistant Cupriavidus metallidurans strain BS1 isolated from a gold-copper mine.</title>
        <authorList>
            <person name="Mazhar H.S."/>
            <person name="Rensing C."/>
        </authorList>
    </citation>
    <scope>NUCLEOTIDE SEQUENCE [LARGE SCALE GENOMIC DNA]</scope>
    <source>
        <strain evidence="1 2">BS1</strain>
    </source>
</reference>
<name>A0A132HAI9_9BURK</name>
<organism evidence="1 2">
    <name type="scientific">Cupriavidus metallidurans</name>
    <dbReference type="NCBI Taxonomy" id="119219"/>
    <lineage>
        <taxon>Bacteria</taxon>
        <taxon>Pseudomonadati</taxon>
        <taxon>Pseudomonadota</taxon>
        <taxon>Betaproteobacteria</taxon>
        <taxon>Burkholderiales</taxon>
        <taxon>Burkholderiaceae</taxon>
        <taxon>Cupriavidus</taxon>
    </lineage>
</organism>
<dbReference type="EMBL" id="CP037901">
    <property type="protein sequence ID" value="QBP13385.1"/>
    <property type="molecule type" value="Genomic_DNA"/>
</dbReference>
<dbReference type="RefSeq" id="WP_111733677.1">
    <property type="nucleotide sequence ID" value="NZ_CP026544.1"/>
</dbReference>
<dbReference type="AlphaFoldDB" id="A0A132HAI9"/>
<evidence type="ECO:0000313" key="2">
    <source>
        <dbReference type="Proteomes" id="UP000253772"/>
    </source>
</evidence>